<evidence type="ECO:0000313" key="2">
    <source>
        <dbReference type="Proteomes" id="UP000437709"/>
    </source>
</evidence>
<dbReference type="Proteomes" id="UP000437709">
    <property type="component" value="Unassembled WGS sequence"/>
</dbReference>
<name>A0A6N7EDX4_9MICO</name>
<proteinExistence type="predicted"/>
<accession>A0A6N7EDX4</accession>
<sequence length="154" mass="17175">MDLSAVPLSAEQALTLFFRRAAVLRHPAMRVRSQRVRSHLEVYLDTEGEHWLTTGERTLVEAERQIDPAGAVARVTGPEALVAALPGFVDPEWLMTEHSQVRAQLIVVAELVEWLVGSRLVDRNELSCSLLEIEVRLTKAWERLDARAGSALSP</sequence>
<dbReference type="OrthoDB" id="3746081at2"/>
<keyword evidence="2" id="KW-1185">Reference proteome</keyword>
<dbReference type="AlphaFoldDB" id="A0A6N7EDX4"/>
<comment type="caution">
    <text evidence="1">The sequence shown here is derived from an EMBL/GenBank/DDBJ whole genome shotgun (WGS) entry which is preliminary data.</text>
</comment>
<organism evidence="1 2">
    <name type="scientific">Georgenia subflava</name>
    <dbReference type="NCBI Taxonomy" id="1622177"/>
    <lineage>
        <taxon>Bacteria</taxon>
        <taxon>Bacillati</taxon>
        <taxon>Actinomycetota</taxon>
        <taxon>Actinomycetes</taxon>
        <taxon>Micrococcales</taxon>
        <taxon>Bogoriellaceae</taxon>
        <taxon>Georgenia</taxon>
    </lineage>
</organism>
<evidence type="ECO:0000313" key="1">
    <source>
        <dbReference type="EMBL" id="MPV36210.1"/>
    </source>
</evidence>
<protein>
    <submittedName>
        <fullName evidence="1">Uncharacterized protein</fullName>
    </submittedName>
</protein>
<gene>
    <name evidence="1" type="ORF">GB881_03965</name>
</gene>
<dbReference type="EMBL" id="WHPC01000008">
    <property type="protein sequence ID" value="MPV36210.1"/>
    <property type="molecule type" value="Genomic_DNA"/>
</dbReference>
<dbReference type="RefSeq" id="WP_152195813.1">
    <property type="nucleotide sequence ID" value="NZ_VUKD01000004.1"/>
</dbReference>
<reference evidence="1 2" key="1">
    <citation type="submission" date="2019-10" db="EMBL/GenBank/DDBJ databases">
        <title>Georgenia wutianyii sp. nov. and Georgenia yuyongxinii sp. nov. isolated from plateau pika (Ochotona curzoniae) in the Qinghai-Tibet plateau of China.</title>
        <authorList>
            <person name="Tian Z."/>
        </authorList>
    </citation>
    <scope>NUCLEOTIDE SEQUENCE [LARGE SCALE GENOMIC DNA]</scope>
    <source>
        <strain evidence="1 2">JCM 19765</strain>
    </source>
</reference>